<organism evidence="2 3">
    <name type="scientific">Gracilariopsis chorda</name>
    <dbReference type="NCBI Taxonomy" id="448386"/>
    <lineage>
        <taxon>Eukaryota</taxon>
        <taxon>Rhodophyta</taxon>
        <taxon>Florideophyceae</taxon>
        <taxon>Rhodymeniophycidae</taxon>
        <taxon>Gracilariales</taxon>
        <taxon>Gracilariaceae</taxon>
        <taxon>Gracilariopsis</taxon>
    </lineage>
</organism>
<name>A0A2V3INW9_9FLOR</name>
<proteinExistence type="predicted"/>
<keyword evidence="3" id="KW-1185">Reference proteome</keyword>
<gene>
    <name evidence="2" type="ORF">BWQ96_06471</name>
</gene>
<accession>A0A2V3INW9</accession>
<comment type="caution">
    <text evidence="2">The sequence shown here is derived from an EMBL/GenBank/DDBJ whole genome shotgun (WGS) entry which is preliminary data.</text>
</comment>
<sequence length="120" mass="13651">MDHVNWDLVRNEHRTRGSLALSTDHSPGRTSNQGGDFIWYDPWTREHVTTEAAKHLHENPRAMSTTQPVGYVFAPQPVNSDALDDEEGYDDPVIDEMDDSEYVDLDNIEGPMPVEQENVQ</sequence>
<protein>
    <submittedName>
        <fullName evidence="2">Uncharacterized protein</fullName>
    </submittedName>
</protein>
<reference evidence="2 3" key="1">
    <citation type="journal article" date="2018" name="Mol. Biol. Evol.">
        <title>Analysis of the draft genome of the red seaweed Gracilariopsis chorda provides insights into genome size evolution in Rhodophyta.</title>
        <authorList>
            <person name="Lee J."/>
            <person name="Yang E.C."/>
            <person name="Graf L."/>
            <person name="Yang J.H."/>
            <person name="Qiu H."/>
            <person name="Zel Zion U."/>
            <person name="Chan C.X."/>
            <person name="Stephens T.G."/>
            <person name="Weber A.P.M."/>
            <person name="Boo G.H."/>
            <person name="Boo S.M."/>
            <person name="Kim K.M."/>
            <person name="Shin Y."/>
            <person name="Jung M."/>
            <person name="Lee S.J."/>
            <person name="Yim H.S."/>
            <person name="Lee J.H."/>
            <person name="Bhattacharya D."/>
            <person name="Yoon H.S."/>
        </authorList>
    </citation>
    <scope>NUCLEOTIDE SEQUENCE [LARGE SCALE GENOMIC DNA]</scope>
    <source>
        <strain evidence="2 3">SKKU-2015</strain>
        <tissue evidence="2">Whole body</tissue>
    </source>
</reference>
<dbReference type="EMBL" id="NBIV01000111">
    <property type="protein sequence ID" value="PXF43778.1"/>
    <property type="molecule type" value="Genomic_DNA"/>
</dbReference>
<feature type="region of interest" description="Disordered" evidence="1">
    <location>
        <begin position="13"/>
        <end position="34"/>
    </location>
</feature>
<feature type="region of interest" description="Disordered" evidence="1">
    <location>
        <begin position="72"/>
        <end position="94"/>
    </location>
</feature>
<evidence type="ECO:0000313" key="3">
    <source>
        <dbReference type="Proteomes" id="UP000247409"/>
    </source>
</evidence>
<evidence type="ECO:0000313" key="2">
    <source>
        <dbReference type="EMBL" id="PXF43778.1"/>
    </source>
</evidence>
<dbReference type="AlphaFoldDB" id="A0A2V3INW9"/>
<feature type="compositionally biased region" description="Polar residues" evidence="1">
    <location>
        <begin position="20"/>
        <end position="34"/>
    </location>
</feature>
<evidence type="ECO:0000256" key="1">
    <source>
        <dbReference type="SAM" id="MobiDB-lite"/>
    </source>
</evidence>
<dbReference type="Proteomes" id="UP000247409">
    <property type="component" value="Unassembled WGS sequence"/>
</dbReference>
<feature type="compositionally biased region" description="Acidic residues" evidence="1">
    <location>
        <begin position="82"/>
        <end position="94"/>
    </location>
</feature>